<dbReference type="InterPro" id="IPR020449">
    <property type="entry name" value="Tscrpt_reg_AraC-type_HTH"/>
</dbReference>
<evidence type="ECO:0000313" key="5">
    <source>
        <dbReference type="EMBL" id="MDO1512227.1"/>
    </source>
</evidence>
<dbReference type="PANTHER" id="PTHR47893">
    <property type="entry name" value="REGULATORY PROTEIN PCHR"/>
    <property type="match status" value="1"/>
</dbReference>
<evidence type="ECO:0000259" key="4">
    <source>
        <dbReference type="PROSITE" id="PS01124"/>
    </source>
</evidence>
<keyword evidence="6" id="KW-1185">Reference proteome</keyword>
<gene>
    <name evidence="5" type="ORF">Q2T41_06115</name>
</gene>
<sequence length="334" mass="38077">MQVVHNQLNYFNNVLGGSISSFEGDRILQYDNEKGTGRIQTVALESGISYTEYDLSLAQDFNFSLEMNGHRCLYFIYCLEGDFTVQRNYGTTKSLKVEALQTVLIGGKNDTIDIKLKEGTKSNIAIIRVSEDDAPKIQGQKGSDLYQQLFSSFLHEDSYEHIGTFNLKIKEQLLQIRSIHQKGLVRKLLIDGIVSFTLALEILQCREDINNEGQVSTILTKSELLRIEEAVNAIKRKPEYPYTVTYLSREYGLSPTKLQEGFKIMEGTTVTNFIRNERLVLAEELIQTSDLNISEIVYTIGFTSRSYFSKIFRNRFNCTPKAYLMNTRKVSLSA</sequence>
<keyword evidence="3" id="KW-0804">Transcription</keyword>
<dbReference type="Proteomes" id="UP001168579">
    <property type="component" value="Unassembled WGS sequence"/>
</dbReference>
<dbReference type="EMBL" id="JAUKUC010000001">
    <property type="protein sequence ID" value="MDO1512227.1"/>
    <property type="molecule type" value="Genomic_DNA"/>
</dbReference>
<dbReference type="PROSITE" id="PS01124">
    <property type="entry name" value="HTH_ARAC_FAMILY_2"/>
    <property type="match status" value="1"/>
</dbReference>
<organism evidence="5 6">
    <name type="scientific">Maribacter confluentis</name>
    <dbReference type="NCBI Taxonomy" id="1656093"/>
    <lineage>
        <taxon>Bacteria</taxon>
        <taxon>Pseudomonadati</taxon>
        <taxon>Bacteroidota</taxon>
        <taxon>Flavobacteriia</taxon>
        <taxon>Flavobacteriales</taxon>
        <taxon>Flavobacteriaceae</taxon>
        <taxon>Maribacter</taxon>
    </lineage>
</organism>
<dbReference type="PANTHER" id="PTHR47893:SF1">
    <property type="entry name" value="REGULATORY PROTEIN PCHR"/>
    <property type="match status" value="1"/>
</dbReference>
<proteinExistence type="predicted"/>
<dbReference type="Pfam" id="PF12833">
    <property type="entry name" value="HTH_18"/>
    <property type="match status" value="1"/>
</dbReference>
<evidence type="ECO:0000256" key="2">
    <source>
        <dbReference type="ARBA" id="ARBA00023125"/>
    </source>
</evidence>
<reference evidence="5" key="1">
    <citation type="journal article" date="2014" name="Int. J. Syst. Evol. Microbiol.">
        <title>Complete genome of a new Firmicutes species belonging to the dominant human colonic microbiota ('Ruminococcus bicirculans') reveals two chromosomes and a selective capacity to utilize plant glucans.</title>
        <authorList>
            <consortium name="NISC Comparative Sequencing Program"/>
            <person name="Wegmann U."/>
            <person name="Louis P."/>
            <person name="Goesmann A."/>
            <person name="Henrissat B."/>
            <person name="Duncan S.H."/>
            <person name="Flint H.J."/>
        </authorList>
    </citation>
    <scope>NUCLEOTIDE SEQUENCE</scope>
    <source>
        <strain evidence="5">CECT 8869</strain>
    </source>
</reference>
<dbReference type="InterPro" id="IPR053142">
    <property type="entry name" value="PchR_regulatory_protein"/>
</dbReference>
<evidence type="ECO:0000256" key="3">
    <source>
        <dbReference type="ARBA" id="ARBA00023163"/>
    </source>
</evidence>
<dbReference type="InterPro" id="IPR009057">
    <property type="entry name" value="Homeodomain-like_sf"/>
</dbReference>
<evidence type="ECO:0000256" key="1">
    <source>
        <dbReference type="ARBA" id="ARBA00023015"/>
    </source>
</evidence>
<protein>
    <submittedName>
        <fullName evidence="5">AraC family transcriptional regulator</fullName>
    </submittedName>
</protein>
<name>A0ABT8RMT1_9FLAO</name>
<evidence type="ECO:0000313" key="6">
    <source>
        <dbReference type="Proteomes" id="UP001168579"/>
    </source>
</evidence>
<keyword evidence="2" id="KW-0238">DNA-binding</keyword>
<dbReference type="SMART" id="SM00342">
    <property type="entry name" value="HTH_ARAC"/>
    <property type="match status" value="1"/>
</dbReference>
<dbReference type="Gene3D" id="1.10.10.60">
    <property type="entry name" value="Homeodomain-like"/>
    <property type="match status" value="1"/>
</dbReference>
<reference evidence="5" key="2">
    <citation type="submission" date="2023-06" db="EMBL/GenBank/DDBJ databases">
        <authorList>
            <person name="Lucena T."/>
            <person name="Sun Q."/>
        </authorList>
    </citation>
    <scope>NUCLEOTIDE SEQUENCE</scope>
    <source>
        <strain evidence="5">CECT 8869</strain>
    </source>
</reference>
<dbReference type="RefSeq" id="WP_304435347.1">
    <property type="nucleotide sequence ID" value="NZ_JAUKUC010000001.1"/>
</dbReference>
<accession>A0ABT8RMT1</accession>
<comment type="caution">
    <text evidence="5">The sequence shown here is derived from an EMBL/GenBank/DDBJ whole genome shotgun (WGS) entry which is preliminary data.</text>
</comment>
<dbReference type="SUPFAM" id="SSF46689">
    <property type="entry name" value="Homeodomain-like"/>
    <property type="match status" value="1"/>
</dbReference>
<dbReference type="PRINTS" id="PR00032">
    <property type="entry name" value="HTHARAC"/>
</dbReference>
<feature type="domain" description="HTH araC/xylS-type" evidence="4">
    <location>
        <begin position="228"/>
        <end position="326"/>
    </location>
</feature>
<dbReference type="InterPro" id="IPR018060">
    <property type="entry name" value="HTH_AraC"/>
</dbReference>
<keyword evidence="1" id="KW-0805">Transcription regulation</keyword>